<dbReference type="PANTHER" id="PTHR24223:SF456">
    <property type="entry name" value="MULTIDRUG RESISTANCE-ASSOCIATED PROTEIN LETHAL(2)03659"/>
    <property type="match status" value="1"/>
</dbReference>
<dbReference type="CDD" id="cd03250">
    <property type="entry name" value="ABCC_MRP_domain1"/>
    <property type="match status" value="1"/>
</dbReference>
<feature type="transmembrane region" description="Helical" evidence="12">
    <location>
        <begin position="70"/>
        <end position="92"/>
    </location>
</feature>
<evidence type="ECO:0000256" key="9">
    <source>
        <dbReference type="ARBA" id="ARBA00023136"/>
    </source>
</evidence>
<dbReference type="InterPro" id="IPR027417">
    <property type="entry name" value="P-loop_NTPase"/>
</dbReference>
<evidence type="ECO:0000256" key="2">
    <source>
        <dbReference type="ARBA" id="ARBA00009726"/>
    </source>
</evidence>
<feature type="transmembrane region" description="Helical" evidence="12">
    <location>
        <begin position="1021"/>
        <end position="1045"/>
    </location>
</feature>
<feature type="region of interest" description="Disordered" evidence="11">
    <location>
        <begin position="880"/>
        <end position="917"/>
    </location>
</feature>
<dbReference type="Gene3D" id="3.40.50.300">
    <property type="entry name" value="P-loop containing nucleotide triphosphate hydrolases"/>
    <property type="match status" value="2"/>
</dbReference>
<keyword evidence="4 12" id="KW-0812">Transmembrane</keyword>
<sequence length="1577" mass="174044">MRVMTSLTVDTITYVSVLLIALFTVSSIRRLAAKAAWRIEPVPSGYLYEDADGKATEESMASYSIKGISIAILISLAIGLAVAFAEAVLVTARKGHGYSPLLQAQAWLLLVSWILILLQFVDTLREADIIRRYRSILFRAPSCLLIAVLASTIFYGDISRAPDADVIASLTSAQLISIFAVLIAVLSLQRRPDVFTPNGKLVDRQLKVSLWSRYTFTWVTETLDFTLTKIIEVGDLPAMPSQVRSKGATDRFKSLSLKPTLPIWTLIIWRFRTQLALQNFLVVVLTVCETAPHYAMLRLLQYLETRGENYTLYDARAWLYVMGLFTATFATSLVNYRMMWNMWQKLALPLRCTLLGLLFEKMTKMKNSSEPPRKESKSNTKASLSAANASTTKNAKKPGQINKKPLNSQQDIINMFTVDTNIISNAVTQSYLYVSFVSNLVVLVTFLWFLVGWECLLAGSTAILVFIPINRYLAKRYSGYQKALMQARDKKTTIITEVLNGIRQIKFSATEEQWLDKIKDRRKDELKLLWKARVNNIYMKFGSELAPVLLTVTCLATYTVLHGDLLPSIAFTALGVFIRLENVLGWIPQLLVLTADAQISCDRIDRFLHLPERTRNTIPGRNVSFRNASVSFPSNDVSRKDNFTLRNLNLDFPNHALSVISGPTGSGKSLLLAAILGEVDVLTGYVQVPTPPEYEERFDSKATAANWILPTLMAFVSQTPWIENASIKSNILFGLPFDQARYNKVIAACALTHDLAILEDGDETEVGAQGISLSGGQRWRLTLARAFYSRAGILILDDVFSALDAHVGKHIYDNALMGELSQGRTRILVTHHVSLCLPRAKYAVQLDADGTIKSAGLVEDLRRDERFANLFEEVKKLPDVEESDDDGMSTARGSEASGEASPSATDSTPASVAKAAPKKLVEKEKRAIGRVKNSVYRSYLNASGGIPFWTLIIIVYGVGQAFILGRSWWIKVWTGSSQESHTKIIHMAHHPSFTIQTAQFPATNASTTTFYSMMPSGHSNVGFYLGIYILISLVSCIISSARFFAVYYGSLRASKTTFDEMTYSVLHTPLRWLDTVPLGRILNRFTSDLGTMDSNLTLNFAMAAGSLLNVIGILAAALFVSPYLIILAVTLLVACGHIASRYIKGARAVKRLVSIQRSPTISHFAVALDGLSTIRAFGKTPEFLTKMYNHIDDFAAAIWTNWLFNSWVGFRMGVIGSIFSTCVASFIILSRGIDSSLAGFALAFSLQFSQSVRVTIRQVANVELDLNAAERVFEYRDLNIENQGGIENLRASWPEKGKLEIEDLVIGYAAGLPDILKGLTFSVDGNQRIGVVGRTGAGKSTLSLAIFRFLEARKGRIMIDGVDVSTVKLHDLRSRLAIIPQDPVLFSGTIRSNLDPFDQYSDYQLREALQRVHLTSSNSMPLGEPAEITPASNGTATDTGNVNIFLSLSSPISSGGTNLSQGQKQLMCLARAILSRPKLLILDEATSAVDIATDTLIQRSIREEFSNTTLLVIAHRLSTVADFDKILVMQNGVAAEYGTPQELVATEDGIFKDMIAHSGAKAELEGIILGPSKPVSF</sequence>
<dbReference type="Gene3D" id="1.20.1560.10">
    <property type="entry name" value="ABC transporter type 1, transmembrane domain"/>
    <property type="match status" value="2"/>
</dbReference>
<keyword evidence="6" id="KW-0547">Nucleotide-binding</keyword>
<dbReference type="InterPro" id="IPR017871">
    <property type="entry name" value="ABC_transporter-like_CS"/>
</dbReference>
<dbReference type="PROSITE" id="PS50929">
    <property type="entry name" value="ABC_TM1F"/>
    <property type="match status" value="2"/>
</dbReference>
<dbReference type="FunFam" id="3.40.50.300:FF:000610">
    <property type="entry name" value="Multidrug resistance-associated ABC transporter"/>
    <property type="match status" value="1"/>
</dbReference>
<dbReference type="Pfam" id="PF00664">
    <property type="entry name" value="ABC_membrane"/>
    <property type="match status" value="2"/>
</dbReference>
<feature type="transmembrane region" description="Helical" evidence="12">
    <location>
        <begin position="1208"/>
        <end position="1229"/>
    </location>
</feature>
<dbReference type="InterPro" id="IPR036640">
    <property type="entry name" value="ABC1_TM_sf"/>
</dbReference>
<dbReference type="Pfam" id="PF00005">
    <property type="entry name" value="ABC_tran"/>
    <property type="match status" value="2"/>
</dbReference>
<keyword evidence="16" id="KW-1185">Reference proteome</keyword>
<feature type="domain" description="ABC transmembrane type-1" evidence="14">
    <location>
        <begin position="280"/>
        <end position="596"/>
    </location>
</feature>
<dbReference type="Proteomes" id="UP000256645">
    <property type="component" value="Unassembled WGS sequence"/>
</dbReference>
<comment type="caution">
    <text evidence="15">The sequence shown here is derived from an EMBL/GenBank/DDBJ whole genome shotgun (WGS) entry which is preliminary data.</text>
</comment>
<evidence type="ECO:0000256" key="1">
    <source>
        <dbReference type="ARBA" id="ARBA00004141"/>
    </source>
</evidence>
<evidence type="ECO:0000313" key="16">
    <source>
        <dbReference type="Proteomes" id="UP000256645"/>
    </source>
</evidence>
<dbReference type="PROSITE" id="PS00211">
    <property type="entry name" value="ABC_TRANSPORTER_1"/>
    <property type="match status" value="1"/>
</dbReference>
<feature type="region of interest" description="Disordered" evidence="11">
    <location>
        <begin position="366"/>
        <end position="405"/>
    </location>
</feature>
<keyword evidence="3" id="KW-0813">Transport</keyword>
<keyword evidence="10" id="KW-0325">Glycoprotein</keyword>
<feature type="transmembrane region" description="Helical" evidence="12">
    <location>
        <begin position="431"/>
        <end position="450"/>
    </location>
</feature>
<dbReference type="CDD" id="cd18604">
    <property type="entry name" value="ABC_6TM_VMR1_D2_like"/>
    <property type="match status" value="1"/>
</dbReference>
<evidence type="ECO:0000259" key="13">
    <source>
        <dbReference type="PROSITE" id="PS50893"/>
    </source>
</evidence>
<feature type="domain" description="ABC transmembrane type-1" evidence="14">
    <location>
        <begin position="951"/>
        <end position="1264"/>
    </location>
</feature>
<dbReference type="OrthoDB" id="6500128at2759"/>
<feature type="compositionally biased region" description="Low complexity" evidence="11">
    <location>
        <begin position="379"/>
        <end position="393"/>
    </location>
</feature>
<dbReference type="SUPFAM" id="SSF52540">
    <property type="entry name" value="P-loop containing nucleoside triphosphate hydrolases"/>
    <property type="match status" value="2"/>
</dbReference>
<feature type="domain" description="ABC transporter" evidence="13">
    <location>
        <begin position="625"/>
        <end position="874"/>
    </location>
</feature>
<dbReference type="CDD" id="cd03244">
    <property type="entry name" value="ABCC_MRP_domain2"/>
    <property type="match status" value="1"/>
</dbReference>
<keyword evidence="5" id="KW-0677">Repeat</keyword>
<feature type="transmembrane region" description="Helical" evidence="12">
    <location>
        <begin position="939"/>
        <end position="963"/>
    </location>
</feature>
<feature type="transmembrane region" description="Helical" evidence="12">
    <location>
        <begin position="167"/>
        <end position="188"/>
    </location>
</feature>
<dbReference type="InterPro" id="IPR003593">
    <property type="entry name" value="AAA+_ATPase"/>
</dbReference>
<dbReference type="GO" id="GO:0140359">
    <property type="term" value="F:ABC-type transporter activity"/>
    <property type="evidence" value="ECO:0007669"/>
    <property type="project" value="InterPro"/>
</dbReference>
<dbReference type="FunFam" id="3.40.50.300:FF:000825">
    <property type="entry name" value="ABC bile acid transporter"/>
    <property type="match status" value="1"/>
</dbReference>
<accession>A0A3D8Q5I7</accession>
<feature type="transmembrane region" description="Helical" evidence="12">
    <location>
        <begin position="136"/>
        <end position="155"/>
    </location>
</feature>
<evidence type="ECO:0000256" key="3">
    <source>
        <dbReference type="ARBA" id="ARBA00022448"/>
    </source>
</evidence>
<dbReference type="GO" id="GO:0005524">
    <property type="term" value="F:ATP binding"/>
    <property type="evidence" value="ECO:0007669"/>
    <property type="project" value="UniProtKB-KW"/>
</dbReference>
<evidence type="ECO:0000256" key="7">
    <source>
        <dbReference type="ARBA" id="ARBA00022840"/>
    </source>
</evidence>
<dbReference type="GO" id="GO:0016887">
    <property type="term" value="F:ATP hydrolysis activity"/>
    <property type="evidence" value="ECO:0007669"/>
    <property type="project" value="InterPro"/>
</dbReference>
<feature type="transmembrane region" description="Helical" evidence="12">
    <location>
        <begin position="1096"/>
        <end position="1117"/>
    </location>
</feature>
<dbReference type="InterPro" id="IPR003439">
    <property type="entry name" value="ABC_transporter-like_ATP-bd"/>
</dbReference>
<keyword evidence="9 12" id="KW-0472">Membrane</keyword>
<evidence type="ECO:0000256" key="8">
    <source>
        <dbReference type="ARBA" id="ARBA00022989"/>
    </source>
</evidence>
<proteinExistence type="inferred from homology"/>
<reference evidence="15 16" key="1">
    <citation type="journal article" date="2018" name="IMA Fungus">
        <title>IMA Genome-F 9: Draft genome sequence of Annulohypoxylon stygium, Aspergillus mulundensis, Berkeleyomyces basicola (syn. Thielaviopsis basicola), Ceratocystis smalleyi, two Cercospora beticola strains, Coleophoma cylindrospora, Fusarium fracticaudum, Phialophora cf. hyalina, and Morchella septimelata.</title>
        <authorList>
            <person name="Wingfield B.D."/>
            <person name="Bills G.F."/>
            <person name="Dong Y."/>
            <person name="Huang W."/>
            <person name="Nel W.J."/>
            <person name="Swalarsk-Parry B.S."/>
            <person name="Vaghefi N."/>
            <person name="Wilken P.M."/>
            <person name="An Z."/>
            <person name="de Beer Z.W."/>
            <person name="De Vos L."/>
            <person name="Chen L."/>
            <person name="Duong T.A."/>
            <person name="Gao Y."/>
            <person name="Hammerbacher A."/>
            <person name="Kikkert J.R."/>
            <person name="Li Y."/>
            <person name="Li H."/>
            <person name="Li K."/>
            <person name="Li Q."/>
            <person name="Liu X."/>
            <person name="Ma X."/>
            <person name="Naidoo K."/>
            <person name="Pethybridge S.J."/>
            <person name="Sun J."/>
            <person name="Steenkamp E.T."/>
            <person name="van der Nest M.A."/>
            <person name="van Wyk S."/>
            <person name="Wingfield M.J."/>
            <person name="Xiong C."/>
            <person name="Yue Q."/>
            <person name="Zhang X."/>
        </authorList>
    </citation>
    <scope>NUCLEOTIDE SEQUENCE [LARGE SCALE GENOMIC DNA]</scope>
    <source>
        <strain evidence="15 16">BP6252</strain>
    </source>
</reference>
<dbReference type="STRING" id="1849047.A0A3D8Q5I7"/>
<feature type="domain" description="ABC transporter" evidence="13">
    <location>
        <begin position="1299"/>
        <end position="1556"/>
    </location>
</feature>
<evidence type="ECO:0000256" key="10">
    <source>
        <dbReference type="ARBA" id="ARBA00023180"/>
    </source>
</evidence>
<dbReference type="EMBL" id="PDLM01000024">
    <property type="protein sequence ID" value="RDW57073.1"/>
    <property type="molecule type" value="Genomic_DNA"/>
</dbReference>
<evidence type="ECO:0000256" key="4">
    <source>
        <dbReference type="ARBA" id="ARBA00022692"/>
    </source>
</evidence>
<evidence type="ECO:0000256" key="5">
    <source>
        <dbReference type="ARBA" id="ARBA00022737"/>
    </source>
</evidence>
<protein>
    <submittedName>
        <fullName evidence="15">Uncharacterized protein</fullName>
    </submittedName>
</protein>
<evidence type="ECO:0000256" key="12">
    <source>
        <dbReference type="SAM" id="Phobius"/>
    </source>
</evidence>
<feature type="transmembrane region" description="Helical" evidence="12">
    <location>
        <begin position="456"/>
        <end position="474"/>
    </location>
</feature>
<feature type="transmembrane region" description="Helical" evidence="12">
    <location>
        <begin position="12"/>
        <end position="32"/>
    </location>
</feature>
<feature type="compositionally biased region" description="Low complexity" evidence="11">
    <location>
        <begin position="889"/>
        <end position="913"/>
    </location>
</feature>
<dbReference type="PROSITE" id="PS50893">
    <property type="entry name" value="ABC_TRANSPORTER_2"/>
    <property type="match status" value="2"/>
</dbReference>
<evidence type="ECO:0000259" key="14">
    <source>
        <dbReference type="PROSITE" id="PS50929"/>
    </source>
</evidence>
<feature type="transmembrane region" description="Helical" evidence="12">
    <location>
        <begin position="317"/>
        <end position="336"/>
    </location>
</feature>
<comment type="subcellular location">
    <subcellularLocation>
        <location evidence="1">Membrane</location>
        <topology evidence="1">Multi-pass membrane protein</topology>
    </subcellularLocation>
</comment>
<evidence type="ECO:0000256" key="6">
    <source>
        <dbReference type="ARBA" id="ARBA00022741"/>
    </source>
</evidence>
<feature type="transmembrane region" description="Helical" evidence="12">
    <location>
        <begin position="104"/>
        <end position="124"/>
    </location>
</feature>
<dbReference type="InterPro" id="IPR050173">
    <property type="entry name" value="ABC_transporter_C-like"/>
</dbReference>
<comment type="similarity">
    <text evidence="2">Belongs to the ABC transporter superfamily. ABCC family. Conjugate transporter (TC 3.A.1.208) subfamily.</text>
</comment>
<feature type="transmembrane region" description="Helical" evidence="12">
    <location>
        <begin position="1123"/>
        <end position="1140"/>
    </location>
</feature>
<feature type="transmembrane region" description="Helical" evidence="12">
    <location>
        <begin position="275"/>
        <end position="297"/>
    </location>
</feature>
<name>A0A3D8Q5I7_9HELO</name>
<keyword evidence="7" id="KW-0067">ATP-binding</keyword>
<gene>
    <name evidence="15" type="ORF">BP6252_13888</name>
</gene>
<evidence type="ECO:0000256" key="11">
    <source>
        <dbReference type="SAM" id="MobiDB-lite"/>
    </source>
</evidence>
<dbReference type="GO" id="GO:0016020">
    <property type="term" value="C:membrane"/>
    <property type="evidence" value="ECO:0007669"/>
    <property type="project" value="UniProtKB-SubCell"/>
</dbReference>
<dbReference type="CDD" id="cd18596">
    <property type="entry name" value="ABC_6TM_VMR1_D1_like"/>
    <property type="match status" value="1"/>
</dbReference>
<evidence type="ECO:0000313" key="15">
    <source>
        <dbReference type="EMBL" id="RDW57073.1"/>
    </source>
</evidence>
<organism evidence="15 16">
    <name type="scientific">Coleophoma cylindrospora</name>
    <dbReference type="NCBI Taxonomy" id="1849047"/>
    <lineage>
        <taxon>Eukaryota</taxon>
        <taxon>Fungi</taxon>
        <taxon>Dikarya</taxon>
        <taxon>Ascomycota</taxon>
        <taxon>Pezizomycotina</taxon>
        <taxon>Leotiomycetes</taxon>
        <taxon>Helotiales</taxon>
        <taxon>Dermateaceae</taxon>
        <taxon>Coleophoma</taxon>
    </lineage>
</organism>
<keyword evidence="8 12" id="KW-1133">Transmembrane helix</keyword>
<dbReference type="PANTHER" id="PTHR24223">
    <property type="entry name" value="ATP-BINDING CASSETTE SUB-FAMILY C"/>
    <property type="match status" value="1"/>
</dbReference>
<dbReference type="SUPFAM" id="SSF90123">
    <property type="entry name" value="ABC transporter transmembrane region"/>
    <property type="match status" value="2"/>
</dbReference>
<dbReference type="SMART" id="SM00382">
    <property type="entry name" value="AAA"/>
    <property type="match status" value="2"/>
</dbReference>
<dbReference type="InterPro" id="IPR011527">
    <property type="entry name" value="ABC1_TM_dom"/>
</dbReference>